<organism evidence="1 2">
    <name type="scientific">Vanrija pseudolonga</name>
    <dbReference type="NCBI Taxonomy" id="143232"/>
    <lineage>
        <taxon>Eukaryota</taxon>
        <taxon>Fungi</taxon>
        <taxon>Dikarya</taxon>
        <taxon>Basidiomycota</taxon>
        <taxon>Agaricomycotina</taxon>
        <taxon>Tremellomycetes</taxon>
        <taxon>Trichosporonales</taxon>
        <taxon>Trichosporonaceae</taxon>
        <taxon>Vanrija</taxon>
    </lineage>
</organism>
<evidence type="ECO:0008006" key="3">
    <source>
        <dbReference type="Google" id="ProtNLM"/>
    </source>
</evidence>
<dbReference type="Proteomes" id="UP000827549">
    <property type="component" value="Chromosome 4"/>
</dbReference>
<proteinExistence type="predicted"/>
<gene>
    <name evidence="1" type="ORF">LOC62_04G005731</name>
</gene>
<accession>A0AAF0Y8U8</accession>
<reference evidence="1" key="1">
    <citation type="submission" date="2023-10" db="EMBL/GenBank/DDBJ databases">
        <authorList>
            <person name="Noh H."/>
        </authorList>
    </citation>
    <scope>NUCLEOTIDE SEQUENCE</scope>
    <source>
        <strain evidence="1">DUCC4014</strain>
    </source>
</reference>
<evidence type="ECO:0000313" key="1">
    <source>
        <dbReference type="EMBL" id="WOO82235.1"/>
    </source>
</evidence>
<dbReference type="EMBL" id="CP086717">
    <property type="protein sequence ID" value="WOO82235.1"/>
    <property type="molecule type" value="Genomic_DNA"/>
</dbReference>
<evidence type="ECO:0000313" key="2">
    <source>
        <dbReference type="Proteomes" id="UP000827549"/>
    </source>
</evidence>
<dbReference type="AlphaFoldDB" id="A0AAF0Y8U8"/>
<keyword evidence="2" id="KW-1185">Reference proteome</keyword>
<name>A0AAF0Y8U8_9TREE</name>
<protein>
    <recommendedName>
        <fullName evidence="3">F-box domain-containing protein</fullName>
    </recommendedName>
</protein>
<sequence>MAAPQPTCRLPNEVLSSIVDHLDPIADRSTLLVLLRVSAAMWDMSARRLYREVTLDDAQMSKLVRRLSSRGRTALGFIRSMKLEILLAKRDCARLRT</sequence>
<dbReference type="GeneID" id="87808959"/>
<dbReference type="RefSeq" id="XP_062628267.1">
    <property type="nucleotide sequence ID" value="XM_062772283.1"/>
</dbReference>